<accession>A0A9Q3DES1</accession>
<dbReference type="AlphaFoldDB" id="A0A9Q3DES1"/>
<evidence type="ECO:0000313" key="2">
    <source>
        <dbReference type="Proteomes" id="UP000765509"/>
    </source>
</evidence>
<dbReference type="Proteomes" id="UP000765509">
    <property type="component" value="Unassembled WGS sequence"/>
</dbReference>
<organism evidence="1 2">
    <name type="scientific">Austropuccinia psidii MF-1</name>
    <dbReference type="NCBI Taxonomy" id="1389203"/>
    <lineage>
        <taxon>Eukaryota</taxon>
        <taxon>Fungi</taxon>
        <taxon>Dikarya</taxon>
        <taxon>Basidiomycota</taxon>
        <taxon>Pucciniomycotina</taxon>
        <taxon>Pucciniomycetes</taxon>
        <taxon>Pucciniales</taxon>
        <taxon>Sphaerophragmiaceae</taxon>
        <taxon>Austropuccinia</taxon>
    </lineage>
</organism>
<dbReference type="EMBL" id="AVOT02015364">
    <property type="protein sequence ID" value="MBW0499640.1"/>
    <property type="molecule type" value="Genomic_DNA"/>
</dbReference>
<comment type="caution">
    <text evidence="1">The sequence shown here is derived from an EMBL/GenBank/DDBJ whole genome shotgun (WGS) entry which is preliminary data.</text>
</comment>
<gene>
    <name evidence="1" type="ORF">O181_039355</name>
</gene>
<evidence type="ECO:0000313" key="1">
    <source>
        <dbReference type="EMBL" id="MBW0499640.1"/>
    </source>
</evidence>
<protein>
    <submittedName>
        <fullName evidence="1">Uncharacterized protein</fullName>
    </submittedName>
</protein>
<reference evidence="1" key="1">
    <citation type="submission" date="2021-03" db="EMBL/GenBank/DDBJ databases">
        <title>Draft genome sequence of rust myrtle Austropuccinia psidii MF-1, a brazilian biotype.</title>
        <authorList>
            <person name="Quecine M.C."/>
            <person name="Pachon D.M.R."/>
            <person name="Bonatelli M.L."/>
            <person name="Correr F.H."/>
            <person name="Franceschini L.M."/>
            <person name="Leite T.F."/>
            <person name="Margarido G.R.A."/>
            <person name="Almeida C.A."/>
            <person name="Ferrarezi J.A."/>
            <person name="Labate C.A."/>
        </authorList>
    </citation>
    <scope>NUCLEOTIDE SEQUENCE</scope>
    <source>
        <strain evidence="1">MF-1</strain>
    </source>
</reference>
<name>A0A9Q3DES1_9BASI</name>
<proteinExistence type="predicted"/>
<sequence>MTIAHKAGNIHKNADVLSRWALANTPYNPSYVPLEEEPQIPIEVIKITDVGTEFIKEFRESYKQDNNCHIWTSFLDKECEDTALVSSLDELLENSYSVGRSHLFEGIMYHRTKHSCVMTLFSRLLINIILHECHESIYSLHLSEDRTLEKVKTVHFGHLGEKRPLNTAILVTDSKCQTGVQARNLAL</sequence>
<keyword evidence="2" id="KW-1185">Reference proteome</keyword>